<dbReference type="SUPFAM" id="SSF52743">
    <property type="entry name" value="Subtilisin-like"/>
    <property type="match status" value="1"/>
</dbReference>
<feature type="chain" id="PRO_5045551445" description="Peptidase S8/S53 domain-containing protein" evidence="1">
    <location>
        <begin position="20"/>
        <end position="672"/>
    </location>
</feature>
<keyword evidence="4" id="KW-1185">Reference proteome</keyword>
<dbReference type="InterPro" id="IPR036852">
    <property type="entry name" value="Peptidase_S8/S53_dom_sf"/>
</dbReference>
<sequence>MRVAVVLAMLLLALAIEPAACQSDAGSLAGSSFQIEFLGKDPSADWAKTVLTLMKTGDVPTSTLTLEKGQDPCNAVLQRLQFDKYHLGCSDGMKEVIQQLNPSLPSPSPIGQEVLYPDLPITKSVPWRAAFDSAIPEDNDRLVKVRELWRKRKTGEKAAGTQRTLGFEGVAVELKVPTSPENYKWVEGVEKFNKDIDRFETRAVAKESNPTTNPKYSNTPIDWAESCNAPPIPVTAAPPYISLLNATDNPSCAAACSKPGNPSCPEIVLVDQAVDPHPDLITALRKPNISPANNWCPFKKYDETKNHGTHLAGIMVSAGAATGFRGLAPNVSLDSQAIADAAITKLLDTKANLAGMKIYVYAGKFNNDYSITTSETRRHKPPQVEDMLSSQGLWVVAAGQQPMVDIGRKTADSPMNLGDQKNVVVVTACDNCYATGASVPDWASYSTEGLVTVAAPGGSGARQIPSTIDASSLGLAYGTSQSTALVAGLLAEMASCYPQRYVNGSLLKQRLEAIAKPAPTGDMSSKVSAGIVDATFAYRDPDTQLLKLAGETVKSAKNLWFCAENIRLKDLTDEDALEIGPISVKRIRAIYREIAGNRSGWRIKYQLKQGEPTVTSPLVNFVTDVSWGPDKPLFYVEGSTDLPSRPIQIDEVEVLLPGLAGGSIPPAFQGCR</sequence>
<dbReference type="InterPro" id="IPR000209">
    <property type="entry name" value="Peptidase_S8/S53_dom"/>
</dbReference>
<dbReference type="Proteomes" id="UP001156905">
    <property type="component" value="Unassembled WGS sequence"/>
</dbReference>
<evidence type="ECO:0000313" key="3">
    <source>
        <dbReference type="EMBL" id="GLR90378.1"/>
    </source>
</evidence>
<dbReference type="Gene3D" id="3.40.50.200">
    <property type="entry name" value="Peptidase S8/S53 domain"/>
    <property type="match status" value="1"/>
</dbReference>
<protein>
    <recommendedName>
        <fullName evidence="2">Peptidase S8/S53 domain-containing protein</fullName>
    </recommendedName>
</protein>
<dbReference type="EMBL" id="BSOW01000033">
    <property type="protein sequence ID" value="GLR90378.1"/>
    <property type="molecule type" value="Genomic_DNA"/>
</dbReference>
<dbReference type="Pfam" id="PF00082">
    <property type="entry name" value="Peptidase_S8"/>
    <property type="match status" value="1"/>
</dbReference>
<name>A0ABQ6B9B8_9BRAD</name>
<proteinExistence type="predicted"/>
<evidence type="ECO:0000313" key="4">
    <source>
        <dbReference type="Proteomes" id="UP001156905"/>
    </source>
</evidence>
<comment type="caution">
    <text evidence="3">The sequence shown here is derived from an EMBL/GenBank/DDBJ whole genome shotgun (WGS) entry which is preliminary data.</text>
</comment>
<evidence type="ECO:0000259" key="2">
    <source>
        <dbReference type="Pfam" id="PF00082"/>
    </source>
</evidence>
<feature type="domain" description="Peptidase S8/S53" evidence="2">
    <location>
        <begin position="270"/>
        <end position="512"/>
    </location>
</feature>
<dbReference type="RefSeq" id="WP_284273234.1">
    <property type="nucleotide sequence ID" value="NZ_BSOW01000033.1"/>
</dbReference>
<keyword evidence="1" id="KW-0732">Signal</keyword>
<accession>A0ABQ6B9B8</accession>
<organism evidence="3 4">
    <name type="scientific">Bradyrhizobium iriomotense</name>
    <dbReference type="NCBI Taxonomy" id="441950"/>
    <lineage>
        <taxon>Bacteria</taxon>
        <taxon>Pseudomonadati</taxon>
        <taxon>Pseudomonadota</taxon>
        <taxon>Alphaproteobacteria</taxon>
        <taxon>Hyphomicrobiales</taxon>
        <taxon>Nitrobacteraceae</taxon>
        <taxon>Bradyrhizobium</taxon>
    </lineage>
</organism>
<feature type="signal peptide" evidence="1">
    <location>
        <begin position="1"/>
        <end position="19"/>
    </location>
</feature>
<gene>
    <name evidence="3" type="ORF">GCM10007857_70930</name>
</gene>
<reference evidence="4" key="1">
    <citation type="journal article" date="2019" name="Int. J. Syst. Evol. Microbiol.">
        <title>The Global Catalogue of Microorganisms (GCM) 10K type strain sequencing project: providing services to taxonomists for standard genome sequencing and annotation.</title>
        <authorList>
            <consortium name="The Broad Institute Genomics Platform"/>
            <consortium name="The Broad Institute Genome Sequencing Center for Infectious Disease"/>
            <person name="Wu L."/>
            <person name="Ma J."/>
        </authorList>
    </citation>
    <scope>NUCLEOTIDE SEQUENCE [LARGE SCALE GENOMIC DNA]</scope>
    <source>
        <strain evidence="4">NBRC 102520</strain>
    </source>
</reference>
<evidence type="ECO:0000256" key="1">
    <source>
        <dbReference type="SAM" id="SignalP"/>
    </source>
</evidence>